<evidence type="ECO:0000313" key="2">
    <source>
        <dbReference type="Proteomes" id="UP001056120"/>
    </source>
</evidence>
<dbReference type="EMBL" id="CM042018">
    <property type="protein sequence ID" value="KAI3826053.1"/>
    <property type="molecule type" value="Genomic_DNA"/>
</dbReference>
<evidence type="ECO:0000313" key="1">
    <source>
        <dbReference type="EMBL" id="KAI3826053.1"/>
    </source>
</evidence>
<gene>
    <name evidence="1" type="ORF">L1987_00095</name>
</gene>
<keyword evidence="2" id="KW-1185">Reference proteome</keyword>
<dbReference type="Proteomes" id="UP001056120">
    <property type="component" value="Linkage Group LG01"/>
</dbReference>
<organism evidence="1 2">
    <name type="scientific">Smallanthus sonchifolius</name>
    <dbReference type="NCBI Taxonomy" id="185202"/>
    <lineage>
        <taxon>Eukaryota</taxon>
        <taxon>Viridiplantae</taxon>
        <taxon>Streptophyta</taxon>
        <taxon>Embryophyta</taxon>
        <taxon>Tracheophyta</taxon>
        <taxon>Spermatophyta</taxon>
        <taxon>Magnoliopsida</taxon>
        <taxon>eudicotyledons</taxon>
        <taxon>Gunneridae</taxon>
        <taxon>Pentapetalae</taxon>
        <taxon>asterids</taxon>
        <taxon>campanulids</taxon>
        <taxon>Asterales</taxon>
        <taxon>Asteraceae</taxon>
        <taxon>Asteroideae</taxon>
        <taxon>Heliantheae alliance</taxon>
        <taxon>Millerieae</taxon>
        <taxon>Smallanthus</taxon>
    </lineage>
</organism>
<accession>A0ACB9K1D2</accession>
<name>A0ACB9K1D2_9ASTR</name>
<reference evidence="1 2" key="2">
    <citation type="journal article" date="2022" name="Mol. Ecol. Resour.">
        <title>The genomes of chicory, endive, great burdock and yacon provide insights into Asteraceae paleo-polyploidization history and plant inulin production.</title>
        <authorList>
            <person name="Fan W."/>
            <person name="Wang S."/>
            <person name="Wang H."/>
            <person name="Wang A."/>
            <person name="Jiang F."/>
            <person name="Liu H."/>
            <person name="Zhao H."/>
            <person name="Xu D."/>
            <person name="Zhang Y."/>
        </authorList>
    </citation>
    <scope>NUCLEOTIDE SEQUENCE [LARGE SCALE GENOMIC DNA]</scope>
    <source>
        <strain evidence="2">cv. Yunnan</strain>
        <tissue evidence="1">Leaves</tissue>
    </source>
</reference>
<comment type="caution">
    <text evidence="1">The sequence shown here is derived from an EMBL/GenBank/DDBJ whole genome shotgun (WGS) entry which is preliminary data.</text>
</comment>
<protein>
    <submittedName>
        <fullName evidence="1">Uncharacterized protein</fullName>
    </submittedName>
</protein>
<sequence>MDSCEKDKIFIKLDGPIIVGAGPSGIAVAACLKQNGIPSLVLERSDCIASLWQHKTYDRLKLHLPKQFCELPLFGYPKNFPKYPSKNQFVSYMEAYAKHFDIKPKFNQMVANAEFDFENGVWKVSTQYCLYESRWLVVATGENAEAVVPEIQGIEMFEGVVRHTSEYKSGCEFRDQRVLVVGCGNSGMEVSLDLCRYNASPFMVVRNSVHVLPREMFGFTTFGIAMTLLKWLPLRVVDKLILFMANLTLGNTEKLGLLRPKTGPIELKNDSGKSPVLDTGALSLIKSGNIKVVEQGVREVTRNGARFMDGQEIAFDSIVLATGYKSNVPFWLKGSDFFTDDGMPKTPFPNGWKGENGLYAIGFTRRGLLGTTCDALKIAKDVTNQWRPVACNSKNKFKLKNVMILE</sequence>
<reference evidence="2" key="1">
    <citation type="journal article" date="2022" name="Mol. Ecol. Resour.">
        <title>The genomes of chicory, endive, great burdock and yacon provide insights into Asteraceae palaeo-polyploidization history and plant inulin production.</title>
        <authorList>
            <person name="Fan W."/>
            <person name="Wang S."/>
            <person name="Wang H."/>
            <person name="Wang A."/>
            <person name="Jiang F."/>
            <person name="Liu H."/>
            <person name="Zhao H."/>
            <person name="Xu D."/>
            <person name="Zhang Y."/>
        </authorList>
    </citation>
    <scope>NUCLEOTIDE SEQUENCE [LARGE SCALE GENOMIC DNA]</scope>
    <source>
        <strain evidence="2">cv. Yunnan</strain>
    </source>
</reference>
<proteinExistence type="predicted"/>